<gene>
    <name evidence="1" type="ORF">PoB_004085100</name>
</gene>
<reference evidence="1 2" key="1">
    <citation type="journal article" date="2021" name="Elife">
        <title>Chloroplast acquisition without the gene transfer in kleptoplastic sea slugs, Plakobranchus ocellatus.</title>
        <authorList>
            <person name="Maeda T."/>
            <person name="Takahashi S."/>
            <person name="Yoshida T."/>
            <person name="Shimamura S."/>
            <person name="Takaki Y."/>
            <person name="Nagai Y."/>
            <person name="Toyoda A."/>
            <person name="Suzuki Y."/>
            <person name="Arimoto A."/>
            <person name="Ishii H."/>
            <person name="Satoh N."/>
            <person name="Nishiyama T."/>
            <person name="Hasebe M."/>
            <person name="Maruyama T."/>
            <person name="Minagawa J."/>
            <person name="Obokata J."/>
            <person name="Shigenobu S."/>
        </authorList>
    </citation>
    <scope>NUCLEOTIDE SEQUENCE [LARGE SCALE GENOMIC DNA]</scope>
</reference>
<dbReference type="EMBL" id="BLXT01004553">
    <property type="protein sequence ID" value="GFO14346.1"/>
    <property type="molecule type" value="Genomic_DNA"/>
</dbReference>
<evidence type="ECO:0000313" key="1">
    <source>
        <dbReference type="EMBL" id="GFO14346.1"/>
    </source>
</evidence>
<evidence type="ECO:0000313" key="2">
    <source>
        <dbReference type="Proteomes" id="UP000735302"/>
    </source>
</evidence>
<organism evidence="1 2">
    <name type="scientific">Plakobranchus ocellatus</name>
    <dbReference type="NCBI Taxonomy" id="259542"/>
    <lineage>
        <taxon>Eukaryota</taxon>
        <taxon>Metazoa</taxon>
        <taxon>Spiralia</taxon>
        <taxon>Lophotrochozoa</taxon>
        <taxon>Mollusca</taxon>
        <taxon>Gastropoda</taxon>
        <taxon>Heterobranchia</taxon>
        <taxon>Euthyneura</taxon>
        <taxon>Panpulmonata</taxon>
        <taxon>Sacoglossa</taxon>
        <taxon>Placobranchoidea</taxon>
        <taxon>Plakobranchidae</taxon>
        <taxon>Plakobranchus</taxon>
    </lineage>
</organism>
<name>A0AAV4B1G8_9GAST</name>
<proteinExistence type="predicted"/>
<sequence length="83" mass="9329">MYLASGEKNPLYRSVARDWPMSLDMRGMWNHFLVQPNSRPSLKTFGGIDSTINGEPALRSARTLLPRVRAPHQCPDMMAGQEA</sequence>
<dbReference type="AlphaFoldDB" id="A0AAV4B1G8"/>
<accession>A0AAV4B1G8</accession>
<comment type="caution">
    <text evidence="1">The sequence shown here is derived from an EMBL/GenBank/DDBJ whole genome shotgun (WGS) entry which is preliminary data.</text>
</comment>
<dbReference type="Proteomes" id="UP000735302">
    <property type="component" value="Unassembled WGS sequence"/>
</dbReference>
<keyword evidence="2" id="KW-1185">Reference proteome</keyword>
<protein>
    <submittedName>
        <fullName evidence="1">Uncharacterized protein</fullName>
    </submittedName>
</protein>